<comment type="caution">
    <text evidence="3">The sequence shown here is derived from an EMBL/GenBank/DDBJ whole genome shotgun (WGS) entry which is preliminary data.</text>
</comment>
<evidence type="ECO:0000256" key="1">
    <source>
        <dbReference type="SAM" id="MobiDB-lite"/>
    </source>
</evidence>
<accession>A0ABD3Q037</accession>
<evidence type="ECO:0000313" key="3">
    <source>
        <dbReference type="EMBL" id="KAL3791700.1"/>
    </source>
</evidence>
<keyword evidence="2" id="KW-1133">Transmembrane helix</keyword>
<evidence type="ECO:0000256" key="2">
    <source>
        <dbReference type="SAM" id="Phobius"/>
    </source>
</evidence>
<sequence>MGNPRRDAFEYGALVLLAGSMAAAYGFLLAYASQRNPDGTRRKLPKVNLEEQVDLRKAWDDMKSSASRMSWDNSTLSRLTKPSDRGPHSGSHASGSRTPPDNEGG</sequence>
<protein>
    <submittedName>
        <fullName evidence="3">Uncharacterized protein</fullName>
    </submittedName>
</protein>
<feature type="region of interest" description="Disordered" evidence="1">
    <location>
        <begin position="61"/>
        <end position="105"/>
    </location>
</feature>
<organism evidence="3 4">
    <name type="scientific">Cyclotella cryptica</name>
    <dbReference type="NCBI Taxonomy" id="29204"/>
    <lineage>
        <taxon>Eukaryota</taxon>
        <taxon>Sar</taxon>
        <taxon>Stramenopiles</taxon>
        <taxon>Ochrophyta</taxon>
        <taxon>Bacillariophyta</taxon>
        <taxon>Coscinodiscophyceae</taxon>
        <taxon>Thalassiosirophycidae</taxon>
        <taxon>Stephanodiscales</taxon>
        <taxon>Stephanodiscaceae</taxon>
        <taxon>Cyclotella</taxon>
    </lineage>
</organism>
<feature type="compositionally biased region" description="Polar residues" evidence="1">
    <location>
        <begin position="64"/>
        <end position="80"/>
    </location>
</feature>
<keyword evidence="2" id="KW-0472">Membrane</keyword>
<gene>
    <name evidence="3" type="ORF">HJC23_003957</name>
</gene>
<name>A0ABD3Q037_9STRA</name>
<keyword evidence="2" id="KW-0812">Transmembrane</keyword>
<dbReference type="AlphaFoldDB" id="A0ABD3Q037"/>
<proteinExistence type="predicted"/>
<dbReference type="Proteomes" id="UP001516023">
    <property type="component" value="Unassembled WGS sequence"/>
</dbReference>
<evidence type="ECO:0000313" key="4">
    <source>
        <dbReference type="Proteomes" id="UP001516023"/>
    </source>
</evidence>
<reference evidence="3 4" key="1">
    <citation type="journal article" date="2020" name="G3 (Bethesda)">
        <title>Improved Reference Genome for Cyclotella cryptica CCMP332, a Model for Cell Wall Morphogenesis, Salinity Adaptation, and Lipid Production in Diatoms (Bacillariophyta).</title>
        <authorList>
            <person name="Roberts W.R."/>
            <person name="Downey K.M."/>
            <person name="Ruck E.C."/>
            <person name="Traller J.C."/>
            <person name="Alverson A.J."/>
        </authorList>
    </citation>
    <scope>NUCLEOTIDE SEQUENCE [LARGE SCALE GENOMIC DNA]</scope>
    <source>
        <strain evidence="3 4">CCMP332</strain>
    </source>
</reference>
<dbReference type="EMBL" id="JABMIG020000111">
    <property type="protein sequence ID" value="KAL3791700.1"/>
    <property type="molecule type" value="Genomic_DNA"/>
</dbReference>
<keyword evidence="4" id="KW-1185">Reference proteome</keyword>
<feature type="transmembrane region" description="Helical" evidence="2">
    <location>
        <begin position="12"/>
        <end position="32"/>
    </location>
</feature>